<dbReference type="Proteomes" id="UP000501466">
    <property type="component" value="Chromosome"/>
</dbReference>
<dbReference type="EMBL" id="AP021888">
    <property type="protein sequence ID" value="BBP43365.1"/>
    <property type="molecule type" value="Genomic_DNA"/>
</dbReference>
<feature type="chain" id="PRO_5026007747" evidence="1">
    <location>
        <begin position="29"/>
        <end position="414"/>
    </location>
</feature>
<dbReference type="PROSITE" id="PS51318">
    <property type="entry name" value="TAT"/>
    <property type="match status" value="1"/>
</dbReference>
<dbReference type="InterPro" id="IPR023753">
    <property type="entry name" value="FAD/NAD-binding_dom"/>
</dbReference>
<dbReference type="InterPro" id="IPR052541">
    <property type="entry name" value="SQRD"/>
</dbReference>
<name>A0A6F8PMP6_9GAMM</name>
<keyword evidence="5" id="KW-1185">Reference proteome</keyword>
<dbReference type="InterPro" id="IPR006311">
    <property type="entry name" value="TAT_signal"/>
</dbReference>
<dbReference type="InterPro" id="IPR049386">
    <property type="entry name" value="FCSD_central"/>
</dbReference>
<reference evidence="5" key="1">
    <citation type="submission" date="2019-11" db="EMBL/GenBank/DDBJ databases">
        <title>Isolation and characterization of two novel species in the genus Thiomicrorhabdus.</title>
        <authorList>
            <person name="Mochizuki J."/>
            <person name="Kojima H."/>
            <person name="Fukui M."/>
        </authorList>
    </citation>
    <scope>NUCLEOTIDE SEQUENCE [LARGE SCALE GENOMIC DNA]</scope>
    <source>
        <strain evidence="5">AkT22</strain>
    </source>
</reference>
<gene>
    <name evidence="4" type="primary">fccB-2_2</name>
    <name evidence="4" type="ORF">THMIRHAT_11110</name>
</gene>
<evidence type="ECO:0000259" key="2">
    <source>
        <dbReference type="Pfam" id="PF07992"/>
    </source>
</evidence>
<dbReference type="AlphaFoldDB" id="A0A6F8PMP6"/>
<evidence type="ECO:0000313" key="5">
    <source>
        <dbReference type="Proteomes" id="UP000501466"/>
    </source>
</evidence>
<protein>
    <submittedName>
        <fullName evidence="4">Cytochrome c</fullName>
    </submittedName>
</protein>
<evidence type="ECO:0000313" key="4">
    <source>
        <dbReference type="EMBL" id="BBP43365.1"/>
    </source>
</evidence>
<dbReference type="Gene3D" id="3.50.50.60">
    <property type="entry name" value="FAD/NAD(P)-binding domain"/>
    <property type="match status" value="2"/>
</dbReference>
<dbReference type="PANTHER" id="PTHR43755:SF1">
    <property type="entry name" value="FAD-DEPENDENT PYRIDINE NUCLEOTIDE-DISULPHIDE OXIDOREDUCTASE"/>
    <property type="match status" value="1"/>
</dbReference>
<dbReference type="PANTHER" id="PTHR43755">
    <property type="match status" value="1"/>
</dbReference>
<organism evidence="4 5">
    <name type="scientific">Thiosulfativibrio zosterae</name>
    <dbReference type="NCBI Taxonomy" id="2675053"/>
    <lineage>
        <taxon>Bacteria</taxon>
        <taxon>Pseudomonadati</taxon>
        <taxon>Pseudomonadota</taxon>
        <taxon>Gammaproteobacteria</taxon>
        <taxon>Thiotrichales</taxon>
        <taxon>Piscirickettsiaceae</taxon>
        <taxon>Thiosulfativibrio</taxon>
    </lineage>
</organism>
<feature type="signal peptide" evidence="1">
    <location>
        <begin position="1"/>
        <end position="28"/>
    </location>
</feature>
<keyword evidence="1" id="KW-0732">Signal</keyword>
<dbReference type="RefSeq" id="WP_173291177.1">
    <property type="nucleotide sequence ID" value="NZ_AP021888.1"/>
</dbReference>
<dbReference type="KEGG" id="tzo:THMIRHAT_11110"/>
<accession>A0A6F8PMP6</accession>
<evidence type="ECO:0000256" key="1">
    <source>
        <dbReference type="SAM" id="SignalP"/>
    </source>
</evidence>
<proteinExistence type="predicted"/>
<dbReference type="SUPFAM" id="SSF51905">
    <property type="entry name" value="FAD/NAD(P)-binding domain"/>
    <property type="match status" value="2"/>
</dbReference>
<sequence>MINLNRRQFLLGSLAASISLALTKPAVAATPRVVVVGGGFAGATAAKYLKLWGANNVEVILVEPNASYISPILSNLVVTGQMSLSSLTFSYTQLLSYGITHEQDSVKTIDKTGKILYLESGKQLTYDRLILAPGMELEAITGLDNNLVPHAWKAGPQTTLLQEQLSAMNAGDTFVMTIPKAPYRCPPGPYERACVVADYLARNKPGSKVIVLDANANIIVEETTFSAQFANYGITYVPNSTVTSVDSTAKSVTVDQNGTPKTYMAKVLNVIPNQTAGQIILDSGLANDSSGKWAMVNPLSYESTAAANIHVIGDSQATSQPKAGHIANSEAKVCALAVLQLLAGGQPYSQPVTNSACYSPLSSTTATWLSGVYRYNATTQTMDLQVVKSAPTPSTQYFSEMRDWAGNLFADTFK</sequence>
<dbReference type="Pfam" id="PF07992">
    <property type="entry name" value="Pyr_redox_2"/>
    <property type="match status" value="1"/>
</dbReference>
<dbReference type="InterPro" id="IPR036188">
    <property type="entry name" value="FAD/NAD-bd_sf"/>
</dbReference>
<dbReference type="GO" id="GO:0016491">
    <property type="term" value="F:oxidoreductase activity"/>
    <property type="evidence" value="ECO:0007669"/>
    <property type="project" value="InterPro"/>
</dbReference>
<feature type="domain" description="FAD/NAD(P)-binding" evidence="2">
    <location>
        <begin position="32"/>
        <end position="136"/>
    </location>
</feature>
<feature type="domain" description="Sulfide dehydrogenase [flavocytochrome c] flavoprotein chain central" evidence="3">
    <location>
        <begin position="158"/>
        <end position="272"/>
    </location>
</feature>
<dbReference type="Pfam" id="PF21706">
    <property type="entry name" value="FCSD_central"/>
    <property type="match status" value="1"/>
</dbReference>
<evidence type="ECO:0000259" key="3">
    <source>
        <dbReference type="Pfam" id="PF21706"/>
    </source>
</evidence>